<gene>
    <name evidence="1" type="ORF">SOCEGT47_062670</name>
</gene>
<dbReference type="OrthoDB" id="5518533at2"/>
<dbReference type="AlphaFoldDB" id="A0A4P2Q948"/>
<protein>
    <submittedName>
        <fullName evidence="1">Uncharacterized protein</fullName>
    </submittedName>
</protein>
<sequence length="159" mass="17041">MRLAEGESVPALHARLIVSNSGGAGVWTLDTRDVRIEVAGAGRSGPAFSSADAPGLPVVRIPPGQQRSVDLYFQLPPELEGAGDIPGFDVLWRVQTDARPIAERTPFERIRVEPAGSATVTYGVGLGLAHPYWHGSLHAGRPVIVYRARPAFRFVAPAR</sequence>
<dbReference type="EMBL" id="CP012670">
    <property type="protein sequence ID" value="AUX25718.1"/>
    <property type="molecule type" value="Genomic_DNA"/>
</dbReference>
<proteinExistence type="predicted"/>
<dbReference type="RefSeq" id="WP_129352819.1">
    <property type="nucleotide sequence ID" value="NZ_CP012670.1"/>
</dbReference>
<name>A0A4P2Q948_SORCE</name>
<evidence type="ECO:0000313" key="2">
    <source>
        <dbReference type="Proteomes" id="UP000295781"/>
    </source>
</evidence>
<reference evidence="1 2" key="1">
    <citation type="submission" date="2015-09" db="EMBL/GenBank/DDBJ databases">
        <title>Sorangium comparison.</title>
        <authorList>
            <person name="Zaburannyi N."/>
            <person name="Bunk B."/>
            <person name="Overmann J."/>
            <person name="Mueller R."/>
        </authorList>
    </citation>
    <scope>NUCLEOTIDE SEQUENCE [LARGE SCALE GENOMIC DNA]</scope>
    <source>
        <strain evidence="1 2">So ceGT47</strain>
    </source>
</reference>
<organism evidence="1 2">
    <name type="scientific">Sorangium cellulosum</name>
    <name type="common">Polyangium cellulosum</name>
    <dbReference type="NCBI Taxonomy" id="56"/>
    <lineage>
        <taxon>Bacteria</taxon>
        <taxon>Pseudomonadati</taxon>
        <taxon>Myxococcota</taxon>
        <taxon>Polyangia</taxon>
        <taxon>Polyangiales</taxon>
        <taxon>Polyangiaceae</taxon>
        <taxon>Sorangium</taxon>
    </lineage>
</organism>
<dbReference type="Proteomes" id="UP000295781">
    <property type="component" value="Chromosome"/>
</dbReference>
<accession>A0A4P2Q948</accession>
<evidence type="ECO:0000313" key="1">
    <source>
        <dbReference type="EMBL" id="AUX25718.1"/>
    </source>
</evidence>